<evidence type="ECO:0000313" key="1">
    <source>
        <dbReference type="EMBL" id="RCW44811.1"/>
    </source>
</evidence>
<dbReference type="InterPro" id="IPR035924">
    <property type="entry name" value="FlaG-like_sf"/>
</dbReference>
<dbReference type="InterPro" id="IPR005186">
    <property type="entry name" value="FlaG"/>
</dbReference>
<name>A0A368VUA0_9BACL</name>
<comment type="caution">
    <text evidence="1">The sequence shown here is derived from an EMBL/GenBank/DDBJ whole genome shotgun (WGS) entry which is preliminary data.</text>
</comment>
<evidence type="ECO:0000313" key="2">
    <source>
        <dbReference type="Proteomes" id="UP000252415"/>
    </source>
</evidence>
<keyword evidence="1" id="KW-0282">Flagellum</keyword>
<dbReference type="EMBL" id="QPJD01000011">
    <property type="protein sequence ID" value="RCW44811.1"/>
    <property type="molecule type" value="Genomic_DNA"/>
</dbReference>
<gene>
    <name evidence="1" type="ORF">DFP97_11136</name>
</gene>
<keyword evidence="1" id="KW-0966">Cell projection</keyword>
<dbReference type="OrthoDB" id="9799867at2"/>
<organism evidence="1 2">
    <name type="scientific">Paenibacillus prosopidis</name>
    <dbReference type="NCBI Taxonomy" id="630520"/>
    <lineage>
        <taxon>Bacteria</taxon>
        <taxon>Bacillati</taxon>
        <taxon>Bacillota</taxon>
        <taxon>Bacilli</taxon>
        <taxon>Bacillales</taxon>
        <taxon>Paenibacillaceae</taxon>
        <taxon>Paenibacillus</taxon>
    </lineage>
</organism>
<dbReference type="SUPFAM" id="SSF160214">
    <property type="entry name" value="FlaG-like"/>
    <property type="match status" value="1"/>
</dbReference>
<sequence length="138" mass="15093">MNVNNNPITGAGGFADRVISGGKSSESVIDTIKLITQHTSGSVPIITNTVELKQAELRGENYTVSDEQIVKAIERAIKAMQGKATNLEFTVHEKTKMIAVKVLNSESGEVIREIPPEKSLDFIAKLWEMAGILIDEKR</sequence>
<dbReference type="AlphaFoldDB" id="A0A368VUA0"/>
<dbReference type="PANTHER" id="PTHR37166:SF1">
    <property type="entry name" value="PROTEIN FLAG"/>
    <property type="match status" value="1"/>
</dbReference>
<dbReference type="RefSeq" id="WP_114381529.1">
    <property type="nucleotide sequence ID" value="NZ_QPJD01000011.1"/>
</dbReference>
<keyword evidence="1" id="KW-0969">Cilium</keyword>
<protein>
    <submittedName>
        <fullName evidence="1">Flagellar protein FlaG</fullName>
    </submittedName>
</protein>
<dbReference type="Gene3D" id="3.30.160.170">
    <property type="entry name" value="FlaG-like"/>
    <property type="match status" value="1"/>
</dbReference>
<accession>A0A368VUA0</accession>
<proteinExistence type="predicted"/>
<dbReference type="PANTHER" id="PTHR37166">
    <property type="entry name" value="PROTEIN FLAG"/>
    <property type="match status" value="1"/>
</dbReference>
<dbReference type="Proteomes" id="UP000252415">
    <property type="component" value="Unassembled WGS sequence"/>
</dbReference>
<reference evidence="1 2" key="1">
    <citation type="submission" date="2018-07" db="EMBL/GenBank/DDBJ databases">
        <title>Genomic Encyclopedia of Type Strains, Phase III (KMG-III): the genomes of soil and plant-associated and newly described type strains.</title>
        <authorList>
            <person name="Whitman W."/>
        </authorList>
    </citation>
    <scope>NUCLEOTIDE SEQUENCE [LARGE SCALE GENOMIC DNA]</scope>
    <source>
        <strain evidence="1 2">CECT 7506</strain>
    </source>
</reference>
<dbReference type="Pfam" id="PF03646">
    <property type="entry name" value="FlaG"/>
    <property type="match status" value="1"/>
</dbReference>
<keyword evidence="2" id="KW-1185">Reference proteome</keyword>